<evidence type="ECO:0000256" key="1">
    <source>
        <dbReference type="ARBA" id="ARBA00010945"/>
    </source>
</evidence>
<dbReference type="RefSeq" id="WP_069799573.1">
    <property type="nucleotide sequence ID" value="NZ_CP034157.1"/>
</dbReference>
<dbReference type="GO" id="GO:0009432">
    <property type="term" value="P:SOS response"/>
    <property type="evidence" value="ECO:0007669"/>
    <property type="project" value="UniProtKB-KW"/>
</dbReference>
<dbReference type="InterPro" id="IPR043128">
    <property type="entry name" value="Rev_trsase/Diguanyl_cyclase"/>
</dbReference>
<reference evidence="7 8" key="1">
    <citation type="submission" date="2016-09" db="EMBL/GenBank/DDBJ databases">
        <authorList>
            <person name="Capua I."/>
            <person name="De Benedictis P."/>
            <person name="Joannis T."/>
            <person name="Lombin L.H."/>
            <person name="Cattoli G."/>
        </authorList>
    </citation>
    <scope>NUCLEOTIDE SEQUENCE [LARGE SCALE GENOMIC DNA]</scope>
    <source>
        <strain evidence="7 8">NRS-1</strain>
    </source>
</reference>
<keyword evidence="2" id="KW-0227">DNA damage</keyword>
<dbReference type="Gene3D" id="3.30.70.270">
    <property type="match status" value="1"/>
</dbReference>
<protein>
    <submittedName>
        <fullName evidence="7">IMS HHH motif family protein</fullName>
    </submittedName>
</protein>
<proteinExistence type="inferred from homology"/>
<gene>
    <name evidence="7" type="ORF">BHF72_0256</name>
</gene>
<dbReference type="PANTHER" id="PTHR11076">
    <property type="entry name" value="DNA REPAIR POLYMERASE UMUC / TRANSFERASE FAMILY MEMBER"/>
    <property type="match status" value="1"/>
</dbReference>
<name>A0A1E5UCT2_9FLAO</name>
<evidence type="ECO:0000259" key="6">
    <source>
        <dbReference type="PROSITE" id="PS50173"/>
    </source>
</evidence>
<evidence type="ECO:0000313" key="7">
    <source>
        <dbReference type="EMBL" id="OEL10711.1"/>
    </source>
</evidence>
<dbReference type="InterPro" id="IPR043502">
    <property type="entry name" value="DNA/RNA_pol_sf"/>
</dbReference>
<dbReference type="OrthoDB" id="9808813at2"/>
<dbReference type="EMBL" id="MKGI01000075">
    <property type="protein sequence ID" value="OEL10711.1"/>
    <property type="molecule type" value="Genomic_DNA"/>
</dbReference>
<dbReference type="GO" id="GO:0042276">
    <property type="term" value="P:error-prone translesion synthesis"/>
    <property type="evidence" value="ECO:0007669"/>
    <property type="project" value="TreeGrafter"/>
</dbReference>
<dbReference type="SUPFAM" id="SSF56672">
    <property type="entry name" value="DNA/RNA polymerases"/>
    <property type="match status" value="1"/>
</dbReference>
<dbReference type="GO" id="GO:0006281">
    <property type="term" value="P:DNA repair"/>
    <property type="evidence" value="ECO:0007669"/>
    <property type="project" value="UniProtKB-KW"/>
</dbReference>
<keyword evidence="8" id="KW-1185">Reference proteome</keyword>
<evidence type="ECO:0000256" key="2">
    <source>
        <dbReference type="ARBA" id="ARBA00022763"/>
    </source>
</evidence>
<evidence type="ECO:0000256" key="5">
    <source>
        <dbReference type="ARBA" id="ARBA00023236"/>
    </source>
</evidence>
<dbReference type="GO" id="GO:0005829">
    <property type="term" value="C:cytosol"/>
    <property type="evidence" value="ECO:0007669"/>
    <property type="project" value="TreeGrafter"/>
</dbReference>
<dbReference type="Gene3D" id="3.40.1170.60">
    <property type="match status" value="1"/>
</dbReference>
<dbReference type="PANTHER" id="PTHR11076:SF34">
    <property type="entry name" value="PROTEIN UMUC"/>
    <property type="match status" value="1"/>
</dbReference>
<accession>A0A1E5UCT2</accession>
<dbReference type="GO" id="GO:0003684">
    <property type="term" value="F:damaged DNA binding"/>
    <property type="evidence" value="ECO:0007669"/>
    <property type="project" value="InterPro"/>
</dbReference>
<dbReference type="Pfam" id="PF11799">
    <property type="entry name" value="IMS_C"/>
    <property type="match status" value="1"/>
</dbReference>
<organism evidence="7 8">
    <name type="scientific">Cloacibacterium normanense</name>
    <dbReference type="NCBI Taxonomy" id="237258"/>
    <lineage>
        <taxon>Bacteria</taxon>
        <taxon>Pseudomonadati</taxon>
        <taxon>Bacteroidota</taxon>
        <taxon>Flavobacteriia</taxon>
        <taxon>Flavobacteriales</taxon>
        <taxon>Weeksellaceae</taxon>
    </lineage>
</organism>
<evidence type="ECO:0000313" key="8">
    <source>
        <dbReference type="Proteomes" id="UP000095601"/>
    </source>
</evidence>
<dbReference type="PATRIC" id="fig|237258.4.peg.446"/>
<dbReference type="AlphaFoldDB" id="A0A1E5UCT2"/>
<evidence type="ECO:0000256" key="3">
    <source>
        <dbReference type="ARBA" id="ARBA00023199"/>
    </source>
</evidence>
<dbReference type="Pfam" id="PF00817">
    <property type="entry name" value="IMS"/>
    <property type="match status" value="1"/>
</dbReference>
<dbReference type="Gene3D" id="1.10.150.20">
    <property type="entry name" value="5' to 3' exonuclease, C-terminal subdomain"/>
    <property type="match status" value="1"/>
</dbReference>
<dbReference type="InterPro" id="IPR036775">
    <property type="entry name" value="DNA_pol_Y-fam_lit_finger_sf"/>
</dbReference>
<dbReference type="KEGG" id="cnr:EB819_01025"/>
<evidence type="ECO:0000256" key="4">
    <source>
        <dbReference type="ARBA" id="ARBA00023204"/>
    </source>
</evidence>
<keyword evidence="4" id="KW-0234">DNA repair</keyword>
<comment type="caution">
    <text evidence="7">The sequence shown here is derived from an EMBL/GenBank/DDBJ whole genome shotgun (WGS) entry which is preliminary data.</text>
</comment>
<dbReference type="InterPro" id="IPR017961">
    <property type="entry name" value="DNA_pol_Y-fam_little_finger"/>
</dbReference>
<dbReference type="InterPro" id="IPR050116">
    <property type="entry name" value="DNA_polymerase-Y"/>
</dbReference>
<keyword evidence="5" id="KW-0742">SOS response</keyword>
<feature type="domain" description="UmuC" evidence="6">
    <location>
        <begin position="2"/>
        <end position="187"/>
    </location>
</feature>
<dbReference type="CDD" id="cd01700">
    <property type="entry name" value="PolY_Pol_V_umuC"/>
    <property type="match status" value="1"/>
</dbReference>
<dbReference type="Gene3D" id="3.30.1490.100">
    <property type="entry name" value="DNA polymerase, Y-family, little finger domain"/>
    <property type="match status" value="1"/>
</dbReference>
<sequence length="423" mass="48369">MFALLDCNNFFVSCERVLDPSLQEVPVVVLSNNDGCVVSRSNEAKALGIPMGAPVFKYRELFEQHGVKCFSAKFEYYNFKSQQVSAIASEFSPNFEIYSIDELFLDFHGFKYFNLEEYSQNIKDLILQKTKIPVSIGIAPTKTLAKVANRIAKKYPEKFQGVCTLDTPEKIEKALQWLEIGDVWGIGRRLGNKMKDAGVYKAADLLKKPEIWVRKLMGIHGVRMINELKGIKQLELDSPSKKQSIATTRSFMEMISDKEMLRERVETFAFSCAEKLRKQNSCCKVISVFLQTNRFRKDLPEYKNGFSVVLPNPSSSSIVLSKAANAIFEAIYKDGFLYKKAGVIVSDFVPENQRLINIFEEDVEEKHLPIMKAMDSLNKKYGKNKIRLASQNGKPTYERKLLSPEYEEFLKSNTLPEANFRFH</sequence>
<dbReference type="InterPro" id="IPR001126">
    <property type="entry name" value="UmuC"/>
</dbReference>
<dbReference type="InterPro" id="IPR025188">
    <property type="entry name" value="DUF4113"/>
</dbReference>
<keyword evidence="3" id="KW-0741">SOS mutagenesis</keyword>
<dbReference type="Pfam" id="PF13438">
    <property type="entry name" value="DUF4113"/>
    <property type="match status" value="1"/>
</dbReference>
<dbReference type="GO" id="GO:0003887">
    <property type="term" value="F:DNA-directed DNA polymerase activity"/>
    <property type="evidence" value="ECO:0007669"/>
    <property type="project" value="TreeGrafter"/>
</dbReference>
<dbReference type="Proteomes" id="UP000095601">
    <property type="component" value="Unassembled WGS sequence"/>
</dbReference>
<comment type="similarity">
    <text evidence="1">Belongs to the DNA polymerase type-Y family.</text>
</comment>
<dbReference type="PROSITE" id="PS50173">
    <property type="entry name" value="UMUC"/>
    <property type="match status" value="1"/>
</dbReference>
<dbReference type="STRING" id="237258.SAMN04489756_11270"/>